<gene>
    <name evidence="13" type="ORF">THII_1880</name>
</gene>
<dbReference type="Pfam" id="PF02558">
    <property type="entry name" value="ApbA"/>
    <property type="match status" value="1"/>
</dbReference>
<evidence type="ECO:0000259" key="11">
    <source>
        <dbReference type="Pfam" id="PF02558"/>
    </source>
</evidence>
<dbReference type="SUPFAM" id="SSF48179">
    <property type="entry name" value="6-phosphogluconate dehydrogenase C-terminal domain-like"/>
    <property type="match status" value="1"/>
</dbReference>
<dbReference type="GO" id="GO:0015940">
    <property type="term" value="P:pantothenate biosynthetic process"/>
    <property type="evidence" value="ECO:0007669"/>
    <property type="project" value="UniProtKB-UniPathway"/>
</dbReference>
<evidence type="ECO:0000256" key="5">
    <source>
        <dbReference type="ARBA" id="ARBA00022655"/>
    </source>
</evidence>
<evidence type="ECO:0000256" key="9">
    <source>
        <dbReference type="ARBA" id="ARBA00048793"/>
    </source>
</evidence>
<dbReference type="Gene3D" id="1.10.1040.10">
    <property type="entry name" value="N-(1-d-carboxylethyl)-l-norvaline Dehydrogenase, domain 2"/>
    <property type="match status" value="1"/>
</dbReference>
<dbReference type="EC" id="1.1.1.169" evidence="3 10"/>
<dbReference type="SUPFAM" id="SSF51735">
    <property type="entry name" value="NAD(P)-binding Rossmann-fold domains"/>
    <property type="match status" value="1"/>
</dbReference>
<reference evidence="13 14" key="1">
    <citation type="journal article" date="2014" name="ISME J.">
        <title>Ecophysiology of Thioploca ingrica as revealed by the complete genome sequence supplemented with proteomic evidence.</title>
        <authorList>
            <person name="Kojima H."/>
            <person name="Ogura Y."/>
            <person name="Yamamoto N."/>
            <person name="Togashi T."/>
            <person name="Mori H."/>
            <person name="Watanabe T."/>
            <person name="Nemoto F."/>
            <person name="Kurokawa K."/>
            <person name="Hayashi T."/>
            <person name="Fukui M."/>
        </authorList>
    </citation>
    <scope>NUCLEOTIDE SEQUENCE [LARGE SCALE GENOMIC DNA]</scope>
</reference>
<keyword evidence="7 10" id="KW-0560">Oxidoreductase</keyword>
<evidence type="ECO:0000256" key="10">
    <source>
        <dbReference type="RuleBase" id="RU362068"/>
    </source>
</evidence>
<dbReference type="AlphaFoldDB" id="A0A090AKK0"/>
<dbReference type="PANTHER" id="PTHR21708">
    <property type="entry name" value="PROBABLE 2-DEHYDROPANTOATE 2-REDUCTASE"/>
    <property type="match status" value="1"/>
</dbReference>
<dbReference type="NCBIfam" id="TIGR00745">
    <property type="entry name" value="apbA_panE"/>
    <property type="match status" value="1"/>
</dbReference>
<dbReference type="Gene3D" id="3.40.50.720">
    <property type="entry name" value="NAD(P)-binding Rossmann-like Domain"/>
    <property type="match status" value="1"/>
</dbReference>
<dbReference type="GO" id="GO:0008677">
    <property type="term" value="F:2-dehydropantoate 2-reductase activity"/>
    <property type="evidence" value="ECO:0007669"/>
    <property type="project" value="UniProtKB-EC"/>
</dbReference>
<comment type="function">
    <text evidence="10">Catalyzes the NADPH-dependent reduction of ketopantoate into pantoic acid.</text>
</comment>
<comment type="similarity">
    <text evidence="2 10">Belongs to the ketopantoate reductase family.</text>
</comment>
<evidence type="ECO:0000256" key="8">
    <source>
        <dbReference type="ARBA" id="ARBA00032024"/>
    </source>
</evidence>
<evidence type="ECO:0000313" key="14">
    <source>
        <dbReference type="Proteomes" id="UP000031623"/>
    </source>
</evidence>
<keyword evidence="14" id="KW-1185">Reference proteome</keyword>
<protein>
    <recommendedName>
        <fullName evidence="4 10">2-dehydropantoate 2-reductase</fullName>
        <ecNumber evidence="3 10">1.1.1.169</ecNumber>
    </recommendedName>
    <alternativeName>
        <fullName evidence="8 10">Ketopantoate reductase</fullName>
    </alternativeName>
</protein>
<dbReference type="Proteomes" id="UP000031623">
    <property type="component" value="Chromosome"/>
</dbReference>
<name>A0A090AKK0_9GAMM</name>
<proteinExistence type="inferred from homology"/>
<feature type="domain" description="Ketopantoate reductase N-terminal" evidence="11">
    <location>
        <begin position="11"/>
        <end position="157"/>
    </location>
</feature>
<dbReference type="KEGG" id="tig:THII_1880"/>
<dbReference type="HOGENOM" id="CLU_031468_2_1_6"/>
<evidence type="ECO:0000256" key="1">
    <source>
        <dbReference type="ARBA" id="ARBA00004994"/>
    </source>
</evidence>
<dbReference type="InterPro" id="IPR013328">
    <property type="entry name" value="6PGD_dom2"/>
</dbReference>
<evidence type="ECO:0000256" key="2">
    <source>
        <dbReference type="ARBA" id="ARBA00007870"/>
    </source>
</evidence>
<dbReference type="OrthoDB" id="6530772at2"/>
<evidence type="ECO:0000256" key="4">
    <source>
        <dbReference type="ARBA" id="ARBA00019465"/>
    </source>
</evidence>
<accession>A0A090AKK0</accession>
<evidence type="ECO:0000256" key="3">
    <source>
        <dbReference type="ARBA" id="ARBA00013014"/>
    </source>
</evidence>
<evidence type="ECO:0000259" key="12">
    <source>
        <dbReference type="Pfam" id="PF08546"/>
    </source>
</evidence>
<dbReference type="STRING" id="40754.THII_1880"/>
<dbReference type="GO" id="GO:0005737">
    <property type="term" value="C:cytoplasm"/>
    <property type="evidence" value="ECO:0007669"/>
    <property type="project" value="TreeGrafter"/>
</dbReference>
<comment type="pathway">
    <text evidence="1 10">Cofactor biosynthesis; (R)-pantothenate biosynthesis; (R)-pantoate from 3-methyl-2-oxobutanoate: step 2/2.</text>
</comment>
<evidence type="ECO:0000313" key="13">
    <source>
        <dbReference type="EMBL" id="BAP56177.1"/>
    </source>
</evidence>
<dbReference type="UniPathway" id="UPA00028">
    <property type="reaction ID" value="UER00004"/>
</dbReference>
<keyword evidence="6 10" id="KW-0521">NADP</keyword>
<evidence type="ECO:0000256" key="6">
    <source>
        <dbReference type="ARBA" id="ARBA00022857"/>
    </source>
</evidence>
<dbReference type="NCBIfam" id="NF004887">
    <property type="entry name" value="PRK06249.1"/>
    <property type="match status" value="1"/>
</dbReference>
<dbReference type="InterPro" id="IPR036291">
    <property type="entry name" value="NAD(P)-bd_dom_sf"/>
</dbReference>
<dbReference type="EMBL" id="AP014633">
    <property type="protein sequence ID" value="BAP56177.1"/>
    <property type="molecule type" value="Genomic_DNA"/>
</dbReference>
<dbReference type="PANTHER" id="PTHR21708:SF26">
    <property type="entry name" value="2-DEHYDROPANTOATE 2-REDUCTASE"/>
    <property type="match status" value="1"/>
</dbReference>
<sequence>METTLPNYRRYAIIGTGAIGGFYGARLQRAGLEVHFLLHTDYATVCQSGLVIDSIEGHFTLPQVNAYQDVHQIPPCDVVIVSLKTTQNHLLPQLLPPILQESGVVLILQNGLGMEEIVAKIVGEQRVMGGICFICSHKVGPGHICHLDYGSITMGEYLPRGITARLSQIAADFNQAGIAVQMTEDLLLARWQKLVWNIPFNGLSVVLNATTAELLNHADSRYLVKQLMDEVKVAATSCDRSIAEIFIEQMLTHTEKMKPYKPSMKLDYEAHRPLEIEAIFNQPLHLATGAGIKLPQMMMLYRQLQFLDTQNRLKPTN</sequence>
<keyword evidence="5 10" id="KW-0566">Pantothenate biosynthesis</keyword>
<dbReference type="InterPro" id="IPR013752">
    <property type="entry name" value="KPA_reductase"/>
</dbReference>
<comment type="catalytic activity">
    <reaction evidence="9 10">
        <text>(R)-pantoate + NADP(+) = 2-dehydropantoate + NADPH + H(+)</text>
        <dbReference type="Rhea" id="RHEA:16233"/>
        <dbReference type="ChEBI" id="CHEBI:11561"/>
        <dbReference type="ChEBI" id="CHEBI:15378"/>
        <dbReference type="ChEBI" id="CHEBI:15980"/>
        <dbReference type="ChEBI" id="CHEBI:57783"/>
        <dbReference type="ChEBI" id="CHEBI:58349"/>
        <dbReference type="EC" id="1.1.1.169"/>
    </reaction>
</comment>
<dbReference type="InterPro" id="IPR008927">
    <property type="entry name" value="6-PGluconate_DH-like_C_sf"/>
</dbReference>
<dbReference type="InterPro" id="IPR003710">
    <property type="entry name" value="ApbA"/>
</dbReference>
<dbReference type="Pfam" id="PF08546">
    <property type="entry name" value="ApbA_C"/>
    <property type="match status" value="1"/>
</dbReference>
<dbReference type="InterPro" id="IPR013332">
    <property type="entry name" value="KPR_N"/>
</dbReference>
<dbReference type="FunFam" id="1.10.1040.10:FF:000017">
    <property type="entry name" value="2-dehydropantoate 2-reductase"/>
    <property type="match status" value="1"/>
</dbReference>
<evidence type="ECO:0000256" key="7">
    <source>
        <dbReference type="ARBA" id="ARBA00023002"/>
    </source>
</evidence>
<dbReference type="InterPro" id="IPR051402">
    <property type="entry name" value="KPR-Related"/>
</dbReference>
<organism evidence="13 14">
    <name type="scientific">Thioploca ingrica</name>
    <dbReference type="NCBI Taxonomy" id="40754"/>
    <lineage>
        <taxon>Bacteria</taxon>
        <taxon>Pseudomonadati</taxon>
        <taxon>Pseudomonadota</taxon>
        <taxon>Gammaproteobacteria</taxon>
        <taxon>Thiotrichales</taxon>
        <taxon>Thiotrichaceae</taxon>
        <taxon>Thioploca</taxon>
    </lineage>
</organism>
<feature type="domain" description="Ketopantoate reductase C-terminal" evidence="12">
    <location>
        <begin position="185"/>
        <end position="306"/>
    </location>
</feature>